<dbReference type="Pfam" id="PF04314">
    <property type="entry name" value="PCuAC"/>
    <property type="match status" value="1"/>
</dbReference>
<protein>
    <submittedName>
        <fullName evidence="3">Copper chaperone PCu(A)C</fullName>
    </submittedName>
</protein>
<accession>A0AAU8DTZ9</accession>
<feature type="signal peptide" evidence="2">
    <location>
        <begin position="1"/>
        <end position="34"/>
    </location>
</feature>
<evidence type="ECO:0000313" key="3">
    <source>
        <dbReference type="EMBL" id="XCG64761.1"/>
    </source>
</evidence>
<dbReference type="InterPro" id="IPR036182">
    <property type="entry name" value="PCuAC_sf"/>
</dbReference>
<dbReference type="PROSITE" id="PS51257">
    <property type="entry name" value="PROKAR_LIPOPROTEIN"/>
    <property type="match status" value="1"/>
</dbReference>
<sequence>MSRTIQAPRHASRRSAPVIAAAALGLALAVSGCAAGQVSQTAQQVAAIDGGNASVGQLSVLNVIFETPAAANYGPGSTVPVSLVISNHGTQGDTLTGVSSPDAAKVTISAGKIALPQQFNVQVNSAAEHTISLEGLSRPLCFGQSIPVTFTFAQAGTVTVRVPIANPVERRGTRDTIDIQPPHPTPVWLTGAEGHGAGEVAGGESHAGATGSGAEGSMTTVAESSGVAGGSGQAGSSMSGASATAAPASACNGF</sequence>
<feature type="chain" id="PRO_5043459530" evidence="2">
    <location>
        <begin position="35"/>
        <end position="254"/>
    </location>
</feature>
<name>A0AAU8DTZ9_9ACTN</name>
<evidence type="ECO:0000256" key="2">
    <source>
        <dbReference type="SAM" id="SignalP"/>
    </source>
</evidence>
<gene>
    <name evidence="3" type="ORF">ABLG96_05450</name>
</gene>
<reference evidence="3" key="1">
    <citation type="submission" date="2024-05" db="EMBL/GenBank/DDBJ databases">
        <authorList>
            <person name="Cai S.Y."/>
            <person name="Jin L.M."/>
            <person name="Li H.R."/>
        </authorList>
    </citation>
    <scope>NUCLEOTIDE SEQUENCE</scope>
    <source>
        <strain evidence="3">A5-74</strain>
    </source>
</reference>
<feature type="region of interest" description="Disordered" evidence="1">
    <location>
        <begin position="195"/>
        <end position="254"/>
    </location>
</feature>
<organism evidence="3">
    <name type="scientific">Nakamurella sp. A5-74</name>
    <dbReference type="NCBI Taxonomy" id="3158264"/>
    <lineage>
        <taxon>Bacteria</taxon>
        <taxon>Bacillati</taxon>
        <taxon>Actinomycetota</taxon>
        <taxon>Actinomycetes</taxon>
        <taxon>Nakamurellales</taxon>
        <taxon>Nakamurellaceae</taxon>
        <taxon>Nakamurella</taxon>
    </lineage>
</organism>
<dbReference type="Gene3D" id="2.60.40.1890">
    <property type="entry name" value="PCu(A)C copper chaperone"/>
    <property type="match status" value="1"/>
</dbReference>
<keyword evidence="2" id="KW-0732">Signal</keyword>
<evidence type="ECO:0000256" key="1">
    <source>
        <dbReference type="SAM" id="MobiDB-lite"/>
    </source>
</evidence>
<dbReference type="EMBL" id="CP159218">
    <property type="protein sequence ID" value="XCG64761.1"/>
    <property type="molecule type" value="Genomic_DNA"/>
</dbReference>
<dbReference type="RefSeq" id="WP_353650373.1">
    <property type="nucleotide sequence ID" value="NZ_CP159218.1"/>
</dbReference>
<feature type="compositionally biased region" description="Low complexity" evidence="1">
    <location>
        <begin position="234"/>
        <end position="254"/>
    </location>
</feature>
<dbReference type="SUPFAM" id="SSF110087">
    <property type="entry name" value="DR1885-like metal-binding protein"/>
    <property type="match status" value="1"/>
</dbReference>
<dbReference type="InterPro" id="IPR007410">
    <property type="entry name" value="LpqE-like"/>
</dbReference>
<proteinExistence type="predicted"/>
<dbReference type="AlphaFoldDB" id="A0AAU8DTZ9"/>